<feature type="disulfide bond" evidence="17">
    <location>
        <begin position="334"/>
        <end position="341"/>
    </location>
</feature>
<reference evidence="22" key="1">
    <citation type="submission" date="2021-01" db="EMBL/GenBank/DDBJ databases">
        <title>A chromosome-scale assembly of European eel, Anguilla anguilla.</title>
        <authorList>
            <person name="Henkel C."/>
            <person name="Jong-Raadsen S.A."/>
            <person name="Dufour S."/>
            <person name="Weltzien F.-A."/>
            <person name="Palstra A.P."/>
            <person name="Pelster B."/>
            <person name="Spaink H.P."/>
            <person name="Van Den Thillart G.E."/>
            <person name="Jansen H."/>
            <person name="Zahm M."/>
            <person name="Klopp C."/>
            <person name="Cedric C."/>
            <person name="Louis A."/>
            <person name="Berthelot C."/>
            <person name="Parey E."/>
            <person name="Roest Crollius H."/>
            <person name="Montfort J."/>
            <person name="Robinson-Rechavi M."/>
            <person name="Bucao C."/>
            <person name="Bouchez O."/>
            <person name="Gislard M."/>
            <person name="Lluch J."/>
            <person name="Milhes M."/>
            <person name="Lampietro C."/>
            <person name="Lopez Roques C."/>
            <person name="Donnadieu C."/>
            <person name="Braasch I."/>
            <person name="Desvignes T."/>
            <person name="Postlethwait J."/>
            <person name="Bobe J."/>
            <person name="Guiguen Y."/>
            <person name="Dirks R."/>
        </authorList>
    </citation>
    <scope>NUCLEOTIDE SEQUENCE</scope>
    <source>
        <strain evidence="22">Tag_6206</strain>
        <tissue evidence="22">Liver</tissue>
    </source>
</reference>
<dbReference type="InterPro" id="IPR013273">
    <property type="entry name" value="ADAMTS/ADAMTS-like"/>
</dbReference>
<dbReference type="FunFam" id="3.40.390.10:FF:000001">
    <property type="entry name" value="A disintegrin and metalloproteinase with thrombospondin motifs 1"/>
    <property type="match status" value="1"/>
</dbReference>
<comment type="caution">
    <text evidence="18">Lacks conserved residue(s) required for the propagation of feature annotation.</text>
</comment>
<feature type="compositionally biased region" description="Basic and acidic residues" evidence="19">
    <location>
        <begin position="1347"/>
        <end position="1357"/>
    </location>
</feature>
<dbReference type="InterPro" id="IPR036383">
    <property type="entry name" value="TSP1_rpt_sf"/>
</dbReference>
<evidence type="ECO:0000256" key="3">
    <source>
        <dbReference type="ARBA" id="ARBA00022530"/>
    </source>
</evidence>
<evidence type="ECO:0000256" key="19">
    <source>
        <dbReference type="SAM" id="MobiDB-lite"/>
    </source>
</evidence>
<dbReference type="FunFam" id="2.60.120.830:FF:000001">
    <property type="entry name" value="A disintegrin and metalloproteinase with thrombospondin motifs 1"/>
    <property type="match status" value="1"/>
</dbReference>
<dbReference type="InterPro" id="IPR000884">
    <property type="entry name" value="TSP1_rpt"/>
</dbReference>
<evidence type="ECO:0000256" key="10">
    <source>
        <dbReference type="ARBA" id="ARBA00022833"/>
    </source>
</evidence>
<evidence type="ECO:0000313" key="22">
    <source>
        <dbReference type="EMBL" id="KAG5839574.1"/>
    </source>
</evidence>
<proteinExistence type="predicted"/>
<evidence type="ECO:0000256" key="8">
    <source>
        <dbReference type="ARBA" id="ARBA00022737"/>
    </source>
</evidence>
<comment type="caution">
    <text evidence="22">The sequence shown here is derived from an EMBL/GenBank/DDBJ whole genome shotgun (WGS) entry which is preliminary data.</text>
</comment>
<evidence type="ECO:0000256" key="7">
    <source>
        <dbReference type="ARBA" id="ARBA00022729"/>
    </source>
</evidence>
<feature type="compositionally biased region" description="Basic and acidic residues" evidence="19">
    <location>
        <begin position="1261"/>
        <end position="1277"/>
    </location>
</feature>
<feature type="binding site" evidence="16">
    <location>
        <position position="437"/>
    </location>
    <ligand>
        <name>Ca(2+)</name>
        <dbReference type="ChEBI" id="CHEBI:29108"/>
        <label>2</label>
    </ligand>
</feature>
<feature type="compositionally biased region" description="Polar residues" evidence="19">
    <location>
        <begin position="1214"/>
        <end position="1228"/>
    </location>
</feature>
<feature type="disulfide bond" evidence="17">
    <location>
        <begin position="392"/>
        <end position="418"/>
    </location>
</feature>
<dbReference type="FunFam" id="2.20.100.10:FF:000006">
    <property type="entry name" value="A disintegrin and metalloproteinase with thrombospondin motifs 1"/>
    <property type="match status" value="1"/>
</dbReference>
<evidence type="ECO:0000256" key="16">
    <source>
        <dbReference type="PIRSR" id="PIRSR613273-2"/>
    </source>
</evidence>
<feature type="domain" description="Peptidase M12B" evidence="20">
    <location>
        <begin position="229"/>
        <end position="439"/>
    </location>
</feature>
<evidence type="ECO:0000256" key="11">
    <source>
        <dbReference type="ARBA" id="ARBA00023049"/>
    </source>
</evidence>
<dbReference type="InterPro" id="IPR002870">
    <property type="entry name" value="Peptidase_M12B_N"/>
</dbReference>
<feature type="binding site" evidence="16">
    <location>
        <position position="232"/>
    </location>
    <ligand>
        <name>Ca(2+)</name>
        <dbReference type="ChEBI" id="CHEBI:29108"/>
        <label>2</label>
    </ligand>
</feature>
<dbReference type="PANTHER" id="PTHR13723:SF142">
    <property type="entry name" value="A DISINTEGRIN AND METALLOPROTEINASE WITH THROMBOSPONDIN MOTIFS 7"/>
    <property type="match status" value="1"/>
</dbReference>
<dbReference type="GO" id="GO:0046872">
    <property type="term" value="F:metal ion binding"/>
    <property type="evidence" value="ECO:0007669"/>
    <property type="project" value="UniProtKB-KW"/>
</dbReference>
<feature type="disulfide bond" evidence="17">
    <location>
        <begin position="305"/>
        <end position="359"/>
    </location>
</feature>
<keyword evidence="3" id="KW-0272">Extracellular matrix</keyword>
<dbReference type="Gene3D" id="3.40.1620.60">
    <property type="match status" value="1"/>
</dbReference>
<evidence type="ECO:0000259" key="20">
    <source>
        <dbReference type="PROSITE" id="PS50215"/>
    </source>
</evidence>
<dbReference type="InterPro" id="IPR010294">
    <property type="entry name" value="ADAMTS_spacer1"/>
</dbReference>
<dbReference type="InterPro" id="IPR001590">
    <property type="entry name" value="Peptidase_M12B"/>
</dbReference>
<feature type="compositionally biased region" description="Polar residues" evidence="19">
    <location>
        <begin position="1020"/>
        <end position="1029"/>
    </location>
</feature>
<feature type="binding site" evidence="16 18">
    <location>
        <position position="375"/>
    </location>
    <ligand>
        <name>Zn(2+)</name>
        <dbReference type="ChEBI" id="CHEBI:29105"/>
        <note>catalytic</note>
    </ligand>
</feature>
<dbReference type="SMART" id="SM00608">
    <property type="entry name" value="ACR"/>
    <property type="match status" value="1"/>
</dbReference>
<dbReference type="InterPro" id="IPR006586">
    <property type="entry name" value="ADAM_Cys-rich"/>
</dbReference>
<feature type="region of interest" description="Disordered" evidence="19">
    <location>
        <begin position="1511"/>
        <end position="1530"/>
    </location>
</feature>
<feature type="disulfide bond" evidence="17">
    <location>
        <begin position="552"/>
        <end position="564"/>
    </location>
</feature>
<evidence type="ECO:0000256" key="14">
    <source>
        <dbReference type="ARBA" id="ARBA00023180"/>
    </source>
</evidence>
<feature type="binding site" evidence="16">
    <location>
        <position position="232"/>
    </location>
    <ligand>
        <name>Ca(2+)</name>
        <dbReference type="ChEBI" id="CHEBI:29108"/>
        <label>1</label>
    </ligand>
</feature>
<feature type="active site" evidence="15 18">
    <location>
        <position position="376"/>
    </location>
</feature>
<feature type="binding site" description="in inhibited form" evidence="16">
    <location>
        <position position="192"/>
    </location>
    <ligand>
        <name>Zn(2+)</name>
        <dbReference type="ChEBI" id="CHEBI:29105"/>
        <note>catalytic</note>
    </ligand>
</feature>
<feature type="disulfide bond" evidence="17">
    <location>
        <begin position="461"/>
        <end position="484"/>
    </location>
</feature>
<feature type="disulfide bond" evidence="17">
    <location>
        <begin position="503"/>
        <end position="514"/>
    </location>
</feature>
<evidence type="ECO:0000259" key="21">
    <source>
        <dbReference type="PROSITE" id="PS50900"/>
    </source>
</evidence>
<keyword evidence="6 16" id="KW-0479">Metal-binding</keyword>
<dbReference type="PRINTS" id="PR01857">
    <property type="entry name" value="ADAMTSFAMILY"/>
</dbReference>
<evidence type="ECO:0000256" key="6">
    <source>
        <dbReference type="ARBA" id="ARBA00022723"/>
    </source>
</evidence>
<dbReference type="Pfam" id="PF01421">
    <property type="entry name" value="Reprolysin"/>
    <property type="match status" value="1"/>
</dbReference>
<dbReference type="Pfam" id="PF19236">
    <property type="entry name" value="ADAMTS_CR_3"/>
    <property type="match status" value="1"/>
</dbReference>
<evidence type="ECO:0000256" key="9">
    <source>
        <dbReference type="ARBA" id="ARBA00022801"/>
    </source>
</evidence>
<dbReference type="Proteomes" id="UP001044222">
    <property type="component" value="Chromosome 11"/>
</dbReference>
<feature type="binding site" evidence="16">
    <location>
        <position position="434"/>
    </location>
    <ligand>
        <name>Ca(2+)</name>
        <dbReference type="ChEBI" id="CHEBI:29108"/>
        <label>1</label>
    </ligand>
</feature>
<dbReference type="Gene3D" id="2.60.120.830">
    <property type="match status" value="1"/>
</dbReference>
<keyword evidence="4" id="KW-0645">Protease</keyword>
<evidence type="ECO:0000256" key="1">
    <source>
        <dbReference type="ARBA" id="ARBA00004498"/>
    </source>
</evidence>
<feature type="disulfide bond" evidence="17">
    <location>
        <begin position="353"/>
        <end position="434"/>
    </location>
</feature>
<comment type="cofactor">
    <cofactor evidence="16">
        <name>Zn(2+)</name>
        <dbReference type="ChEBI" id="CHEBI:29105"/>
    </cofactor>
    <text evidence="16">Binds 1 zinc ion per subunit.</text>
</comment>
<evidence type="ECO:0008006" key="24">
    <source>
        <dbReference type="Google" id="ProtNLM"/>
    </source>
</evidence>
<keyword evidence="11" id="KW-0482">Metalloprotease</keyword>
<dbReference type="SUPFAM" id="SSF55486">
    <property type="entry name" value="Metalloproteases ('zincins'), catalytic domain"/>
    <property type="match status" value="1"/>
</dbReference>
<dbReference type="InterPro" id="IPR024079">
    <property type="entry name" value="MetalloPept_cat_dom_sf"/>
</dbReference>
<dbReference type="PANTHER" id="PTHR13723">
    <property type="entry name" value="ADAMTS A DISINTEGRIN AND METALLOPROTEASE WITH THROMBOSPONDIN MOTIFS PROTEASE"/>
    <property type="match status" value="1"/>
</dbReference>
<dbReference type="Pfam" id="PF05986">
    <property type="entry name" value="ADAMTS_spacer1"/>
    <property type="match status" value="1"/>
</dbReference>
<feature type="binding site" evidence="16">
    <location>
        <position position="437"/>
    </location>
    <ligand>
        <name>Ca(2+)</name>
        <dbReference type="ChEBI" id="CHEBI:29108"/>
        <label>1</label>
    </ligand>
</feature>
<keyword evidence="5" id="KW-0165">Cleavage on pair of basic residues</keyword>
<feature type="binding site" evidence="16">
    <location>
        <position position="316"/>
    </location>
    <ligand>
        <name>Ca(2+)</name>
        <dbReference type="ChEBI" id="CHEBI:29108"/>
        <label>1</label>
    </ligand>
</feature>
<dbReference type="SUPFAM" id="SSF82895">
    <property type="entry name" value="TSP-1 type 1 repeat"/>
    <property type="match status" value="8"/>
</dbReference>
<dbReference type="Pfam" id="PF19030">
    <property type="entry name" value="TSP1_ADAMTS"/>
    <property type="match status" value="7"/>
</dbReference>
<organism evidence="22 23">
    <name type="scientific">Anguilla anguilla</name>
    <name type="common">European freshwater eel</name>
    <name type="synonym">Muraena anguilla</name>
    <dbReference type="NCBI Taxonomy" id="7936"/>
    <lineage>
        <taxon>Eukaryota</taxon>
        <taxon>Metazoa</taxon>
        <taxon>Chordata</taxon>
        <taxon>Craniata</taxon>
        <taxon>Vertebrata</taxon>
        <taxon>Euteleostomi</taxon>
        <taxon>Actinopterygii</taxon>
        <taxon>Neopterygii</taxon>
        <taxon>Teleostei</taxon>
        <taxon>Anguilliformes</taxon>
        <taxon>Anguillidae</taxon>
        <taxon>Anguilla</taxon>
    </lineage>
</organism>
<dbReference type="InterPro" id="IPR041645">
    <property type="entry name" value="ADAMTS_CR_2"/>
</dbReference>
<dbReference type="CDD" id="cd04273">
    <property type="entry name" value="ZnMc_ADAMTS_like"/>
    <property type="match status" value="1"/>
</dbReference>
<feature type="region of interest" description="Disordered" evidence="19">
    <location>
        <begin position="1446"/>
        <end position="1495"/>
    </location>
</feature>
<feature type="region of interest" description="Disordered" evidence="19">
    <location>
        <begin position="995"/>
        <end position="1044"/>
    </location>
</feature>
<evidence type="ECO:0000256" key="4">
    <source>
        <dbReference type="ARBA" id="ARBA00022670"/>
    </source>
</evidence>
<feature type="binding site" evidence="16 18">
    <location>
        <position position="379"/>
    </location>
    <ligand>
        <name>Zn(2+)</name>
        <dbReference type="ChEBI" id="CHEBI:29105"/>
        <note>catalytic</note>
    </ligand>
</feature>
<dbReference type="InterPro" id="IPR010909">
    <property type="entry name" value="PLAC"/>
</dbReference>
<sequence length="1857" mass="205202">MFIHWSCGLNIPGPTFSPTYFVVAAGILAVLENGKTLAVEGGSGADVHRLPQYEVVHPSRVDAAGRFVSNVLSHRVSRVKRRDAGAGRGGPARVFYHLQHEGHDLRLNLTLNPNLLAPGFLTERRGQAAISTCDGLTGLFKLSEEEFFIRPLEPAQNEGSPQAHMIYKRHIAQPPAPSIHPLPQDQRANGTCGVTDLRSGWTRAERQRERWEGRRQRRRLRQRSVSREKWVETLVVADPKMVEYHGSEGVESYVLAVMNIVSGLYRDASIGNAINIVVVRLILLEKDEDDLKITHHADNSLSSFCKWQKRLNMKGDEHPVHHDVAVLLTRKDICAAINKPCETLGLSHVAGMCQPHRSCSISEDTGLPLAFTVAHELGHNFGIQHDGNGNDCEPIGKRPFIMSPQLLYGTSPPSWSRCSRQYITRFLDRGWGWCLDDAPARDELALRSVPPGALYSAAHQCRLQYGSNSLLCDDMDSVCSTLWCTVADTCHSKLDGAVDGTKCGEDKWCFNGECVPMGFKQERVDGGWASWGEWSPCPRTCGAGVQNSQRDCSNPAPKYGGKYCLGERRRYRICNSQPCPSNLPSFRHVQCSHFDTMPYKGKFYKWVHVNNRVNPCELHCRPLNEYFSEKMLDAAIDGTQCYEGTSSRDVCINGICKNVGCDYEIDSNAVEDRCGVCHGNGSTCETVKKTFEKSEGLGYVDIGLIPEGARDIRIEEVAEAGNFLALRSSDPDKYFLNGGWTIQWNGDYKAAGTVFTYERTGHLENLTSPGPTLEPVWIQLLFQETNPGVRYEYTISRGETFTDSDNDIAVLDFMWQYGSWTECTATCGTGVKRQIVHCLERTSGIVEEHYCDPATRPDDKRASCNEELCPARWWVGEWQKCSTTCGDVGTAKRTVLCIQSVSLEEQRALLPSECQHLPHPETVTPCNTHVPCPSDWSTGNWSECSVSCGGGLRSRDVLCMRNTGADCDPKNRPNAEKPCQAPDCPKLVDDFGTEWSGSGSSSREVFGDINSIPDSKRSPKSGQGTTRSRPSPRGHGGDPNDIVRGVFSQHNHIEENGHNHIDSSNNVQVDDFYYDYNFIKFHEDLSYDFDLSFGNEGGRVSENDVGGGQGADQEEKSDSDAVPVKNDPEERTTDPPAVTLRMHTTAQDLLPSARTTPQSGKVKGQKTLAVLPVGHAGGQVDIPAEKPSKILIENEEDGFDSEDYFLLVSTTSTPASHMSTPSFSQGWKASNGDAGLSEDRRTVHTSVSAKTEPSKDVSGSNEREEPEGLSHDSLGRISEEGIHAGETKDDYEAMESQYEDEDSLHGDLMEVTVGHDHSTGELPKDLIGGKWVDVHDVRIHVHSPSRTKAERIDENTHRNSQSEWEKLLPSKGATSDSLLFHIETNKESQAKPENPTTTAEPTHGWQSRDLGGEGLPTNMPDQYNPINTTIEETEPRRLNWVLEHTVHTDKSGPSSLSPPDPAARNQVQPTSQAAAEAPPPADLEDNPSPPAARAGFGQAATLPAHPTHIVPVAFETDGPSPGEASPHTPSFLWSEIDFNEILIPHKLRPSGTDRPVTDRPNQGGESPDPDRFPGNMGPTPPARPDSRTFWTAGNWSGCSTSCGLGATWRPVRCSTGNDSDCDASKRPPPARRCYLRPCSTWRVGEWSKCTLNCGGGVKYREVQCHDTRDQRPLRPFHCQPIAQRPATRMPCNLQPCLDWYSSAWGECSELCGGGEQQRLVTCPEPDGCEDSLQPSSVQTCSTQPCAQWVTGSWGQCSVSCGGGVQRRLVKCVNTVTEQEEEERERCNHQPWPENTQKCNLQECDSATPGYVCLRDSLTFRLCQTLQWLGRCHLPPVRAQCCKTCSQRSRGNQRTSRR</sequence>
<feature type="disulfide bond" evidence="17">
    <location>
        <begin position="541"/>
        <end position="579"/>
    </location>
</feature>
<feature type="domain" description="PLAC" evidence="21">
    <location>
        <begin position="1808"/>
        <end position="1848"/>
    </location>
</feature>
<dbReference type="PROSITE" id="PS50092">
    <property type="entry name" value="TSP1"/>
    <property type="match status" value="8"/>
</dbReference>
<keyword evidence="12" id="KW-0865">Zymogen</keyword>
<dbReference type="GO" id="GO:0030198">
    <property type="term" value="P:extracellular matrix organization"/>
    <property type="evidence" value="ECO:0007669"/>
    <property type="project" value="InterPro"/>
</dbReference>
<feature type="region of interest" description="Disordered" evidence="19">
    <location>
        <begin position="1544"/>
        <end position="1588"/>
    </location>
</feature>
<feature type="disulfide bond" evidence="17">
    <location>
        <begin position="479"/>
        <end position="509"/>
    </location>
</feature>
<feature type="region of interest" description="Disordered" evidence="19">
    <location>
        <begin position="1344"/>
        <end position="1372"/>
    </location>
</feature>
<dbReference type="Pfam" id="PF17771">
    <property type="entry name" value="ADAMTS_CR_2"/>
    <property type="match status" value="1"/>
</dbReference>
<feature type="region of interest" description="Disordered" evidence="19">
    <location>
        <begin position="1214"/>
        <end position="1277"/>
    </location>
</feature>
<evidence type="ECO:0000256" key="17">
    <source>
        <dbReference type="PIRSR" id="PIRSR613273-3"/>
    </source>
</evidence>
<name>A0A9D3M0Y0_ANGAN</name>
<dbReference type="GO" id="GO:0006508">
    <property type="term" value="P:proteolysis"/>
    <property type="evidence" value="ECO:0007669"/>
    <property type="project" value="UniProtKB-KW"/>
</dbReference>
<dbReference type="Pfam" id="PF01562">
    <property type="entry name" value="Pep_M12B_propep"/>
    <property type="match status" value="1"/>
</dbReference>
<dbReference type="PROSITE" id="PS50900">
    <property type="entry name" value="PLAC"/>
    <property type="match status" value="1"/>
</dbReference>
<dbReference type="Pfam" id="PF00090">
    <property type="entry name" value="TSP_1"/>
    <property type="match status" value="1"/>
</dbReference>
<evidence type="ECO:0000256" key="2">
    <source>
        <dbReference type="ARBA" id="ARBA00022525"/>
    </source>
</evidence>
<keyword evidence="7" id="KW-0732">Signal</keyword>
<keyword evidence="23" id="KW-1185">Reference proteome</keyword>
<keyword evidence="10 16" id="KW-0862">Zinc</keyword>
<dbReference type="Gene3D" id="3.40.390.10">
    <property type="entry name" value="Collagenase (Catalytic Domain)"/>
    <property type="match status" value="1"/>
</dbReference>
<feature type="binding site" evidence="16">
    <location>
        <position position="323"/>
    </location>
    <ligand>
        <name>Ca(2+)</name>
        <dbReference type="ChEBI" id="CHEBI:29108"/>
        <label>1</label>
    </ligand>
</feature>
<feature type="disulfide bond" evidence="17">
    <location>
        <begin position="472"/>
        <end position="490"/>
    </location>
</feature>
<gene>
    <name evidence="22" type="ORF">ANANG_G00206400</name>
</gene>
<dbReference type="InterPro" id="IPR045371">
    <property type="entry name" value="ADAMTS_CR_3"/>
</dbReference>
<dbReference type="EMBL" id="JAFIRN010000011">
    <property type="protein sequence ID" value="KAG5839574.1"/>
    <property type="molecule type" value="Genomic_DNA"/>
</dbReference>
<feature type="region of interest" description="Disordered" evidence="19">
    <location>
        <begin position="1384"/>
        <end position="1421"/>
    </location>
</feature>
<keyword evidence="16" id="KW-0106">Calcium</keyword>
<feature type="region of interest" description="Disordered" evidence="19">
    <location>
        <begin position="1100"/>
        <end position="1140"/>
    </location>
</feature>
<evidence type="ECO:0000256" key="15">
    <source>
        <dbReference type="PIRSR" id="PIRSR613273-1"/>
    </source>
</evidence>
<keyword evidence="9" id="KW-0378">Hydrolase</keyword>
<evidence type="ECO:0000256" key="5">
    <source>
        <dbReference type="ARBA" id="ARBA00022685"/>
    </source>
</evidence>
<evidence type="ECO:0000313" key="23">
    <source>
        <dbReference type="Proteomes" id="UP001044222"/>
    </source>
</evidence>
<dbReference type="GO" id="GO:0004222">
    <property type="term" value="F:metalloendopeptidase activity"/>
    <property type="evidence" value="ECO:0007669"/>
    <property type="project" value="InterPro"/>
</dbReference>
<keyword evidence="8" id="KW-0677">Repeat</keyword>
<keyword evidence="2" id="KW-0964">Secreted</keyword>
<dbReference type="InterPro" id="IPR050439">
    <property type="entry name" value="ADAMTS_ADAMTS-like"/>
</dbReference>
<keyword evidence="14" id="KW-0325">Glycoprotein</keyword>
<protein>
    <recommendedName>
        <fullName evidence="24">Peptidase M12B domain-containing protein</fullName>
    </recommendedName>
</protein>
<feature type="binding site" evidence="16 18">
    <location>
        <position position="385"/>
    </location>
    <ligand>
        <name>Zn(2+)</name>
        <dbReference type="ChEBI" id="CHEBI:29105"/>
        <note>catalytic</note>
    </ligand>
</feature>
<feature type="binding site" evidence="16">
    <location>
        <position position="316"/>
    </location>
    <ligand>
        <name>Ca(2+)</name>
        <dbReference type="ChEBI" id="CHEBI:29108"/>
        <label>2</label>
    </ligand>
</feature>
<feature type="disulfide bond" evidence="17">
    <location>
        <begin position="537"/>
        <end position="574"/>
    </location>
</feature>
<accession>A0A9D3M0Y0</accession>
<dbReference type="GO" id="GO:0031012">
    <property type="term" value="C:extracellular matrix"/>
    <property type="evidence" value="ECO:0007669"/>
    <property type="project" value="TreeGrafter"/>
</dbReference>
<dbReference type="SMART" id="SM00209">
    <property type="entry name" value="TSP1"/>
    <property type="match status" value="8"/>
</dbReference>
<evidence type="ECO:0000256" key="13">
    <source>
        <dbReference type="ARBA" id="ARBA00023157"/>
    </source>
</evidence>
<keyword evidence="13 17" id="KW-1015">Disulfide bond</keyword>
<dbReference type="Gene3D" id="2.20.100.10">
    <property type="entry name" value="Thrombospondin type-1 (TSP1) repeat"/>
    <property type="match status" value="7"/>
</dbReference>
<evidence type="ECO:0000256" key="12">
    <source>
        <dbReference type="ARBA" id="ARBA00023145"/>
    </source>
</evidence>
<comment type="subcellular location">
    <subcellularLocation>
        <location evidence="1">Secreted</location>
        <location evidence="1">Extracellular space</location>
        <location evidence="1">Extracellular matrix</location>
    </subcellularLocation>
</comment>
<dbReference type="PROSITE" id="PS50215">
    <property type="entry name" value="ADAM_MEPRO"/>
    <property type="match status" value="1"/>
</dbReference>
<dbReference type="FunFam" id="2.20.100.10:FF:000005">
    <property type="entry name" value="ADAM metallopeptidase with thrombospondin type 1 motif 9"/>
    <property type="match status" value="3"/>
</dbReference>
<evidence type="ECO:0000256" key="18">
    <source>
        <dbReference type="PROSITE-ProRule" id="PRU00276"/>
    </source>
</evidence>